<feature type="transmembrane region" description="Helical" evidence="5">
    <location>
        <begin position="23"/>
        <end position="44"/>
    </location>
</feature>
<accession>A0A420WTG0</accession>
<comment type="caution">
    <text evidence="6">The sequence shown here is derived from an EMBL/GenBank/DDBJ whole genome shotgun (WGS) entry which is preliminary data.</text>
</comment>
<feature type="transmembrane region" description="Helical" evidence="5">
    <location>
        <begin position="247"/>
        <end position="269"/>
    </location>
</feature>
<dbReference type="GO" id="GO:0015086">
    <property type="term" value="F:cadmium ion transmembrane transporter activity"/>
    <property type="evidence" value="ECO:0007669"/>
    <property type="project" value="TreeGrafter"/>
</dbReference>
<keyword evidence="7" id="KW-1185">Reference proteome</keyword>
<dbReference type="EMBL" id="RBIN01000009">
    <property type="protein sequence ID" value="RKQ96348.1"/>
    <property type="molecule type" value="Genomic_DNA"/>
</dbReference>
<feature type="transmembrane region" description="Helical" evidence="5">
    <location>
        <begin position="56"/>
        <end position="78"/>
    </location>
</feature>
<dbReference type="GO" id="GO:0005886">
    <property type="term" value="C:plasma membrane"/>
    <property type="evidence" value="ECO:0007669"/>
    <property type="project" value="TreeGrafter"/>
</dbReference>
<evidence type="ECO:0000313" key="6">
    <source>
        <dbReference type="EMBL" id="RKQ96348.1"/>
    </source>
</evidence>
<sequence length="433" mass="47039">MTTRPHQATGTASAPARQRFGQLLRTLGPGIVAVLAWLGAGDLITSSVSGSNYGYGLMWVLAVSLLLRFLIVNIIARFQLCNNQGMTILEGYAQLHPLFGWFMFIYALLMGHLMNAYMLKGAGEALATLLHINQPLLCACAVAVAVWLLVGRNVYPVIEGAMKLLLAAMTLAFLILAIMSTPDMGGLLAGTVGFSIPADTGVHGALLVAVSIIGAVAGSIANFVHPYVMKEKGWTGPEHKRIQRNDLLFAVLVGIVINLAIWVVGAEILRPNGIEVNSIDDIAAALEMYFGTFGWLLFYLGVFATLFASVSGKTTAFPMLITDALHRIRPGRRERYGRVFRDDPMHKWFMLFILFTPLIWSLPGTPNFVTLTIGVNALNIVGLPVIALGLLIMSNQKGLLGRYRNNWFENLALGFATLLTLWSAVQLARSLLG</sequence>
<feature type="transmembrane region" description="Helical" evidence="5">
    <location>
        <begin position="201"/>
        <end position="224"/>
    </location>
</feature>
<evidence type="ECO:0000313" key="7">
    <source>
        <dbReference type="Proteomes" id="UP000281975"/>
    </source>
</evidence>
<keyword evidence="2 5" id="KW-0812">Transmembrane</keyword>
<evidence type="ECO:0000256" key="3">
    <source>
        <dbReference type="ARBA" id="ARBA00022989"/>
    </source>
</evidence>
<feature type="transmembrane region" description="Helical" evidence="5">
    <location>
        <begin position="368"/>
        <end position="391"/>
    </location>
</feature>
<reference evidence="6 7" key="1">
    <citation type="submission" date="2018-10" db="EMBL/GenBank/DDBJ databases">
        <title>Genomic Encyclopedia of Type Strains, Phase IV (KMG-IV): sequencing the most valuable type-strain genomes for metagenomic binning, comparative biology and taxonomic classification.</title>
        <authorList>
            <person name="Goeker M."/>
        </authorList>
    </citation>
    <scope>NUCLEOTIDE SEQUENCE [LARGE SCALE GENOMIC DNA]</scope>
    <source>
        <strain evidence="6 7">DSM 23229</strain>
    </source>
</reference>
<evidence type="ECO:0000256" key="1">
    <source>
        <dbReference type="ARBA" id="ARBA00004141"/>
    </source>
</evidence>
<dbReference type="Pfam" id="PF01566">
    <property type="entry name" value="Nramp"/>
    <property type="match status" value="1"/>
</dbReference>
<dbReference type="AlphaFoldDB" id="A0A420WTG0"/>
<protein>
    <submittedName>
        <fullName evidence="6">Mn2+/Fe2+ NRAMP family transporter</fullName>
    </submittedName>
</protein>
<feature type="transmembrane region" description="Helical" evidence="5">
    <location>
        <begin position="131"/>
        <end position="150"/>
    </location>
</feature>
<dbReference type="PANTHER" id="PTHR11706">
    <property type="entry name" value="SOLUTE CARRIER PROTEIN FAMILY 11 MEMBER"/>
    <property type="match status" value="1"/>
</dbReference>
<dbReference type="OrthoDB" id="4858698at2"/>
<organism evidence="6 7">
    <name type="scientific">Kushneria sinocarnis</name>
    <dbReference type="NCBI Taxonomy" id="595502"/>
    <lineage>
        <taxon>Bacteria</taxon>
        <taxon>Pseudomonadati</taxon>
        <taxon>Pseudomonadota</taxon>
        <taxon>Gammaproteobacteria</taxon>
        <taxon>Oceanospirillales</taxon>
        <taxon>Halomonadaceae</taxon>
        <taxon>Kushneria</taxon>
    </lineage>
</organism>
<dbReference type="GO" id="GO:0005384">
    <property type="term" value="F:manganese ion transmembrane transporter activity"/>
    <property type="evidence" value="ECO:0007669"/>
    <property type="project" value="TreeGrafter"/>
</dbReference>
<dbReference type="RefSeq" id="WP_121173845.1">
    <property type="nucleotide sequence ID" value="NZ_RBIN01000009.1"/>
</dbReference>
<name>A0A420WTG0_9GAMM</name>
<dbReference type="NCBIfam" id="NF037982">
    <property type="entry name" value="Nramp_1"/>
    <property type="match status" value="1"/>
</dbReference>
<dbReference type="InterPro" id="IPR001046">
    <property type="entry name" value="NRAMP_fam"/>
</dbReference>
<evidence type="ECO:0000256" key="2">
    <source>
        <dbReference type="ARBA" id="ARBA00022692"/>
    </source>
</evidence>
<feature type="transmembrane region" description="Helical" evidence="5">
    <location>
        <begin position="289"/>
        <end position="310"/>
    </location>
</feature>
<dbReference type="GO" id="GO:0034755">
    <property type="term" value="P:iron ion transmembrane transport"/>
    <property type="evidence" value="ECO:0007669"/>
    <property type="project" value="TreeGrafter"/>
</dbReference>
<feature type="transmembrane region" description="Helical" evidence="5">
    <location>
        <begin position="345"/>
        <end position="362"/>
    </location>
</feature>
<comment type="subcellular location">
    <subcellularLocation>
        <location evidence="1">Membrane</location>
        <topology evidence="1">Multi-pass membrane protein</topology>
    </subcellularLocation>
</comment>
<proteinExistence type="predicted"/>
<keyword evidence="4 5" id="KW-0472">Membrane</keyword>
<dbReference type="Proteomes" id="UP000281975">
    <property type="component" value="Unassembled WGS sequence"/>
</dbReference>
<keyword evidence="3 5" id="KW-1133">Transmembrane helix</keyword>
<feature type="transmembrane region" description="Helical" evidence="5">
    <location>
        <begin position="162"/>
        <end position="181"/>
    </location>
</feature>
<feature type="transmembrane region" description="Helical" evidence="5">
    <location>
        <begin position="98"/>
        <end position="119"/>
    </location>
</feature>
<evidence type="ECO:0000256" key="5">
    <source>
        <dbReference type="SAM" id="Phobius"/>
    </source>
</evidence>
<gene>
    <name evidence="6" type="ORF">C7446_2940</name>
</gene>
<feature type="transmembrane region" description="Helical" evidence="5">
    <location>
        <begin position="411"/>
        <end position="432"/>
    </location>
</feature>
<evidence type="ECO:0000256" key="4">
    <source>
        <dbReference type="ARBA" id="ARBA00023136"/>
    </source>
</evidence>
<dbReference type="PANTHER" id="PTHR11706:SF3">
    <property type="entry name" value="METAL ION TRANSPORT PROTEIN"/>
    <property type="match status" value="1"/>
</dbReference>